<feature type="domain" description="Ketopantoate reductase N-terminal" evidence="5">
    <location>
        <begin position="3"/>
        <end position="152"/>
    </location>
</feature>
<dbReference type="InterPro" id="IPR013752">
    <property type="entry name" value="KPA_reductase"/>
</dbReference>
<evidence type="ECO:0000256" key="1">
    <source>
        <dbReference type="ARBA" id="ARBA00007870"/>
    </source>
</evidence>
<feature type="domain" description="Ketopantoate reductase C-terminal" evidence="6">
    <location>
        <begin position="179"/>
        <end position="296"/>
    </location>
</feature>
<proteinExistence type="inferred from homology"/>
<sequence>MRILIVGAGAVGGYFGSQLIAAGADVTFLVRPAKAEQLFATGLVIIDPEGRRETTHVTTVTADSLGVGWDLILLAVKATALDGALADISPAVTRDTAILPFLNGIDHLETLSTRFGRQHVLGGVAVVAAELTEHEEIALLAPGASIGFGELDGHMTDRVSRIANSFAPAALESSVSDSIIQDMWEKWHFMAAGGAATTLLGGSVGQIVSTPGGLQSIERIIDEASAIQQAEGHSPRAAALSRTRAILTQPGSGFTTSMYRDFAAHRRTEGETILGSLLFRGAEHQIATPLLEAATVKLRIFDAIHA</sequence>
<comment type="function">
    <text evidence="4">Catalyzes the NADPH-dependent reduction of ketopantoate into pantoic acid.</text>
</comment>
<dbReference type="SUPFAM" id="SSF51735">
    <property type="entry name" value="NAD(P)-binding Rossmann-fold domains"/>
    <property type="match status" value="1"/>
</dbReference>
<evidence type="ECO:0000256" key="2">
    <source>
        <dbReference type="ARBA" id="ARBA00022857"/>
    </source>
</evidence>
<evidence type="ECO:0000256" key="3">
    <source>
        <dbReference type="ARBA" id="ARBA00023002"/>
    </source>
</evidence>
<dbReference type="NCBIfam" id="TIGR00745">
    <property type="entry name" value="apbA_panE"/>
    <property type="match status" value="1"/>
</dbReference>
<dbReference type="Pfam" id="PF08546">
    <property type="entry name" value="ApbA_C"/>
    <property type="match status" value="1"/>
</dbReference>
<keyword evidence="3 4" id="KW-0560">Oxidoreductase</keyword>
<evidence type="ECO:0000313" key="8">
    <source>
        <dbReference type="Proteomes" id="UP000831963"/>
    </source>
</evidence>
<dbReference type="InterPro" id="IPR013328">
    <property type="entry name" value="6PGD_dom2"/>
</dbReference>
<reference evidence="7 8" key="1">
    <citation type="submission" date="2021-06" db="EMBL/GenBank/DDBJ databases">
        <title>Genome-based taxonomic framework of Microbacterium strains isolated from marine environment, the description of four new species and reclassification of four preexisting species.</title>
        <authorList>
            <person name="Lee S.D."/>
            <person name="Kim S.-M."/>
            <person name="Byeon Y.-S."/>
            <person name="Yang H.L."/>
            <person name="Kim I.S."/>
        </authorList>
    </citation>
    <scope>NUCLEOTIDE SEQUENCE [LARGE SCALE GENOMIC DNA]</scope>
    <source>
        <strain evidence="7 8">SSW1-36</strain>
    </source>
</reference>
<evidence type="ECO:0000256" key="4">
    <source>
        <dbReference type="RuleBase" id="RU362068"/>
    </source>
</evidence>
<dbReference type="RefSeq" id="WP_247957511.1">
    <property type="nucleotide sequence ID" value="NZ_CP078077.1"/>
</dbReference>
<comment type="catalytic activity">
    <reaction evidence="4">
        <text>(R)-pantoate + NADP(+) = 2-dehydropantoate + NADPH + H(+)</text>
        <dbReference type="Rhea" id="RHEA:16233"/>
        <dbReference type="ChEBI" id="CHEBI:11561"/>
        <dbReference type="ChEBI" id="CHEBI:15378"/>
        <dbReference type="ChEBI" id="CHEBI:15980"/>
        <dbReference type="ChEBI" id="CHEBI:57783"/>
        <dbReference type="ChEBI" id="CHEBI:58349"/>
        <dbReference type="EC" id="1.1.1.169"/>
    </reaction>
</comment>
<dbReference type="PANTHER" id="PTHR21708">
    <property type="entry name" value="PROBABLE 2-DEHYDROPANTOATE 2-REDUCTASE"/>
    <property type="match status" value="1"/>
</dbReference>
<dbReference type="InterPro" id="IPR003710">
    <property type="entry name" value="ApbA"/>
</dbReference>
<keyword evidence="2 4" id="KW-0521">NADP</keyword>
<dbReference type="EMBL" id="CP078077">
    <property type="protein sequence ID" value="UPL14480.1"/>
    <property type="molecule type" value="Genomic_DNA"/>
</dbReference>
<dbReference type="Pfam" id="PF02558">
    <property type="entry name" value="ApbA"/>
    <property type="match status" value="1"/>
</dbReference>
<evidence type="ECO:0000259" key="6">
    <source>
        <dbReference type="Pfam" id="PF08546"/>
    </source>
</evidence>
<gene>
    <name evidence="7" type="ORF">KV396_08335</name>
</gene>
<dbReference type="Gene3D" id="1.10.1040.10">
    <property type="entry name" value="N-(1-d-carboxylethyl)-l-norvaline Dehydrogenase, domain 2"/>
    <property type="match status" value="1"/>
</dbReference>
<evidence type="ECO:0000259" key="5">
    <source>
        <dbReference type="Pfam" id="PF02558"/>
    </source>
</evidence>
<protein>
    <recommendedName>
        <fullName evidence="4">2-dehydropantoate 2-reductase</fullName>
        <ecNumber evidence="4">1.1.1.169</ecNumber>
    </recommendedName>
    <alternativeName>
        <fullName evidence="4">Ketopantoate reductase</fullName>
    </alternativeName>
</protein>
<evidence type="ECO:0000313" key="7">
    <source>
        <dbReference type="EMBL" id="UPL14480.1"/>
    </source>
</evidence>
<dbReference type="PANTHER" id="PTHR21708:SF26">
    <property type="entry name" value="2-DEHYDROPANTOATE 2-REDUCTASE"/>
    <property type="match status" value="1"/>
</dbReference>
<organism evidence="7 8">
    <name type="scientific">Microbacterium galbinum</name>
    <dbReference type="NCBI Taxonomy" id="2851646"/>
    <lineage>
        <taxon>Bacteria</taxon>
        <taxon>Bacillati</taxon>
        <taxon>Actinomycetota</taxon>
        <taxon>Actinomycetes</taxon>
        <taxon>Micrococcales</taxon>
        <taxon>Microbacteriaceae</taxon>
        <taxon>Microbacterium</taxon>
    </lineage>
</organism>
<dbReference type="InterPro" id="IPR051402">
    <property type="entry name" value="KPR-Related"/>
</dbReference>
<accession>A0ABY4IS54</accession>
<comment type="pathway">
    <text evidence="4">Cofactor biosynthesis; (R)-pantothenate biosynthesis; (R)-pantoate from 3-methyl-2-oxobutanoate: step 2/2.</text>
</comment>
<dbReference type="InterPro" id="IPR013332">
    <property type="entry name" value="KPR_N"/>
</dbReference>
<dbReference type="InterPro" id="IPR036291">
    <property type="entry name" value="NAD(P)-bd_dom_sf"/>
</dbReference>
<name>A0ABY4IS54_9MICO</name>
<dbReference type="EC" id="1.1.1.169" evidence="4"/>
<dbReference type="SUPFAM" id="SSF48179">
    <property type="entry name" value="6-phosphogluconate dehydrogenase C-terminal domain-like"/>
    <property type="match status" value="1"/>
</dbReference>
<dbReference type="Proteomes" id="UP000831963">
    <property type="component" value="Chromosome"/>
</dbReference>
<dbReference type="Gene3D" id="3.40.50.720">
    <property type="entry name" value="NAD(P)-binding Rossmann-like Domain"/>
    <property type="match status" value="1"/>
</dbReference>
<keyword evidence="4" id="KW-0566">Pantothenate biosynthesis</keyword>
<comment type="similarity">
    <text evidence="1 4">Belongs to the ketopantoate reductase family.</text>
</comment>
<dbReference type="InterPro" id="IPR008927">
    <property type="entry name" value="6-PGluconate_DH-like_C_sf"/>
</dbReference>
<keyword evidence="8" id="KW-1185">Reference proteome</keyword>